<dbReference type="PANTHER" id="PTHR43732:SF1">
    <property type="entry name" value="RIBOSE 5-PHOSPHATE ISOMERASE"/>
    <property type="match status" value="1"/>
</dbReference>
<organism evidence="3">
    <name type="scientific">bioreactor metagenome</name>
    <dbReference type="NCBI Taxonomy" id="1076179"/>
    <lineage>
        <taxon>unclassified sequences</taxon>
        <taxon>metagenomes</taxon>
        <taxon>ecological metagenomes</taxon>
    </lineage>
</organism>
<reference evidence="3" key="1">
    <citation type="submission" date="2019-08" db="EMBL/GenBank/DDBJ databases">
        <authorList>
            <person name="Kucharzyk K."/>
            <person name="Murdoch R.W."/>
            <person name="Higgins S."/>
            <person name="Loffler F."/>
        </authorList>
    </citation>
    <scope>NUCLEOTIDE SEQUENCE</scope>
</reference>
<dbReference type="InterPro" id="IPR004785">
    <property type="entry name" value="RpiB"/>
</dbReference>
<dbReference type="Gene3D" id="3.40.1400.10">
    <property type="entry name" value="Sugar-phosphate isomerase, RpiB/LacA/LacB"/>
    <property type="match status" value="1"/>
</dbReference>
<keyword evidence="2 3" id="KW-0413">Isomerase</keyword>
<dbReference type="Pfam" id="PF02502">
    <property type="entry name" value="LacAB_rpiB"/>
    <property type="match status" value="1"/>
</dbReference>
<dbReference type="NCBIfam" id="TIGR01120">
    <property type="entry name" value="rpiB"/>
    <property type="match status" value="1"/>
</dbReference>
<comment type="caution">
    <text evidence="3">The sequence shown here is derived from an EMBL/GenBank/DDBJ whole genome shotgun (WGS) entry which is preliminary data.</text>
</comment>
<dbReference type="AlphaFoldDB" id="A0A644ZNJ6"/>
<evidence type="ECO:0000256" key="2">
    <source>
        <dbReference type="ARBA" id="ARBA00023235"/>
    </source>
</evidence>
<dbReference type="InterPro" id="IPR003500">
    <property type="entry name" value="RpiB_LacA_LacB"/>
</dbReference>
<comment type="similarity">
    <text evidence="1">Belongs to the LacAB/RpiB family.</text>
</comment>
<dbReference type="NCBIfam" id="TIGR00689">
    <property type="entry name" value="rpiB_lacA_lacB"/>
    <property type="match status" value="1"/>
</dbReference>
<dbReference type="NCBIfam" id="NF004051">
    <property type="entry name" value="PRK05571.1"/>
    <property type="match status" value="1"/>
</dbReference>
<dbReference type="GO" id="GO:0005975">
    <property type="term" value="P:carbohydrate metabolic process"/>
    <property type="evidence" value="ECO:0007669"/>
    <property type="project" value="InterPro"/>
</dbReference>
<sequence length="145" mass="15645">MIALGSDHGGYELKELIKEHLKNKNVELKDFGTDSPQSCDYPKIAKTVGQAVAAGECETGILICGTGIGMSIAANKIRGIRAACCSDTYSARLSRLHNNANVLCFGQRVVGYGLALDIVDSFLSSEFEGGRHQRRIGLIDELEKN</sequence>
<dbReference type="InterPro" id="IPR051812">
    <property type="entry name" value="SPI_LacAB/RpiB"/>
</dbReference>
<dbReference type="GO" id="GO:0004751">
    <property type="term" value="F:ribose-5-phosphate isomerase activity"/>
    <property type="evidence" value="ECO:0007669"/>
    <property type="project" value="UniProtKB-EC"/>
</dbReference>
<dbReference type="PANTHER" id="PTHR43732">
    <property type="entry name" value="RIBOSE 5-PHOSPHATE ISOMERASE-RELATED"/>
    <property type="match status" value="1"/>
</dbReference>
<accession>A0A644ZNJ6</accession>
<proteinExistence type="inferred from homology"/>
<dbReference type="InterPro" id="IPR036569">
    <property type="entry name" value="RpiB_LacA_LacB_sf"/>
</dbReference>
<dbReference type="EC" id="5.3.1.6" evidence="3"/>
<dbReference type="SUPFAM" id="SSF89623">
    <property type="entry name" value="Ribose/Galactose isomerase RpiB/AlsB"/>
    <property type="match status" value="1"/>
</dbReference>
<dbReference type="PIRSF" id="PIRSF005384">
    <property type="entry name" value="RpiB_LacA_B"/>
    <property type="match status" value="1"/>
</dbReference>
<evidence type="ECO:0000313" key="3">
    <source>
        <dbReference type="EMBL" id="MPM40273.1"/>
    </source>
</evidence>
<evidence type="ECO:0000256" key="1">
    <source>
        <dbReference type="ARBA" id="ARBA00008754"/>
    </source>
</evidence>
<protein>
    <submittedName>
        <fullName evidence="3">Ribose-5-phosphate isomerase B</fullName>
        <ecNumber evidence="3">5.3.1.6</ecNumber>
    </submittedName>
</protein>
<dbReference type="EMBL" id="VSSQ01008940">
    <property type="protein sequence ID" value="MPM40273.1"/>
    <property type="molecule type" value="Genomic_DNA"/>
</dbReference>
<name>A0A644ZNJ6_9ZZZZ</name>
<gene>
    <name evidence="3" type="primary">rpiB_15</name>
    <name evidence="3" type="ORF">SDC9_86913</name>
</gene>